<name>A0A6G0Q210_9STRA</name>
<proteinExistence type="predicted"/>
<dbReference type="EMBL" id="QXFY01007884">
    <property type="protein sequence ID" value="KAE9265206.1"/>
    <property type="molecule type" value="Genomic_DNA"/>
</dbReference>
<sequence length="141" mass="15786">MFMPARRVEPHLFVAPTFSTVNSGKVVVPVMNIEGRVVKLPKKEALGTWIPTASDVEILEMTGELGQDRVRSWLRDLCQNKAPFSNESELALGEMDEHDKELLLQLLRNYPALLEPRSECPPMTTLGVTHEIHTGLEAPVK</sequence>
<organism evidence="1 2">
    <name type="scientific">Phytophthora fragariae</name>
    <dbReference type="NCBI Taxonomy" id="53985"/>
    <lineage>
        <taxon>Eukaryota</taxon>
        <taxon>Sar</taxon>
        <taxon>Stramenopiles</taxon>
        <taxon>Oomycota</taxon>
        <taxon>Peronosporomycetes</taxon>
        <taxon>Peronosporales</taxon>
        <taxon>Peronosporaceae</taxon>
        <taxon>Phytophthora</taxon>
    </lineage>
</organism>
<comment type="caution">
    <text evidence="1">The sequence shown here is derived from an EMBL/GenBank/DDBJ whole genome shotgun (WGS) entry which is preliminary data.</text>
</comment>
<feature type="non-terminal residue" evidence="1">
    <location>
        <position position="141"/>
    </location>
</feature>
<dbReference type="AlphaFoldDB" id="A0A6G0Q210"/>
<dbReference type="Proteomes" id="UP000486351">
    <property type="component" value="Unassembled WGS sequence"/>
</dbReference>
<reference evidence="1 2" key="1">
    <citation type="submission" date="2018-09" db="EMBL/GenBank/DDBJ databases">
        <title>Genomic investigation of the strawberry pathogen Phytophthora fragariae indicates pathogenicity is determined by transcriptional variation in three key races.</title>
        <authorList>
            <person name="Adams T.M."/>
            <person name="Armitage A.D."/>
            <person name="Sobczyk M.K."/>
            <person name="Bates H.J."/>
            <person name="Dunwell J.M."/>
            <person name="Nellist C.F."/>
            <person name="Harrison R.J."/>
        </authorList>
    </citation>
    <scope>NUCLEOTIDE SEQUENCE [LARGE SCALE GENOMIC DNA]</scope>
    <source>
        <strain evidence="1 2">NOV-77</strain>
    </source>
</reference>
<protein>
    <submittedName>
        <fullName evidence="1">Uncharacterized protein</fullName>
    </submittedName>
</protein>
<accession>A0A6G0Q210</accession>
<evidence type="ECO:0000313" key="1">
    <source>
        <dbReference type="EMBL" id="KAE9265206.1"/>
    </source>
</evidence>
<evidence type="ECO:0000313" key="2">
    <source>
        <dbReference type="Proteomes" id="UP000486351"/>
    </source>
</evidence>
<gene>
    <name evidence="1" type="ORF">PF008_g31916</name>
</gene>